<keyword evidence="4" id="KW-1185">Reference proteome</keyword>
<evidence type="ECO:0000313" key="3">
    <source>
        <dbReference type="EMBL" id="GMA24744.1"/>
    </source>
</evidence>
<evidence type="ECO:0000256" key="2">
    <source>
        <dbReference type="SAM" id="Phobius"/>
    </source>
</evidence>
<feature type="transmembrane region" description="Helical" evidence="2">
    <location>
        <begin position="73"/>
        <end position="96"/>
    </location>
</feature>
<accession>A0ABQ6I1W8</accession>
<reference evidence="4" key="1">
    <citation type="journal article" date="2019" name="Int. J. Syst. Evol. Microbiol.">
        <title>The Global Catalogue of Microorganisms (GCM) 10K type strain sequencing project: providing services to taxonomists for standard genome sequencing and annotation.</title>
        <authorList>
            <consortium name="The Broad Institute Genomics Platform"/>
            <consortium name="The Broad Institute Genome Sequencing Center for Infectious Disease"/>
            <person name="Wu L."/>
            <person name="Ma J."/>
        </authorList>
    </citation>
    <scope>NUCLEOTIDE SEQUENCE [LARGE SCALE GENOMIC DNA]</scope>
    <source>
        <strain evidence="4">NBRC 106348</strain>
    </source>
</reference>
<organism evidence="3 4">
    <name type="scientific">Luteimicrobium album</name>
    <dbReference type="NCBI Taxonomy" id="1054550"/>
    <lineage>
        <taxon>Bacteria</taxon>
        <taxon>Bacillati</taxon>
        <taxon>Actinomycetota</taxon>
        <taxon>Actinomycetes</taxon>
        <taxon>Micrococcales</taxon>
        <taxon>Luteimicrobium</taxon>
    </lineage>
</organism>
<protein>
    <submittedName>
        <fullName evidence="3">Uncharacterized protein</fullName>
    </submittedName>
</protein>
<sequence>MRLPIRGEWQSRSDGSRGRRSGVTYVRTTQGQFQMTTFDLTVDGAAASTTSPARVRAHERAARRARRRWFRAGSLWLQAAVFAVALGAGLFTGYLINR</sequence>
<dbReference type="EMBL" id="BSUK01000001">
    <property type="protein sequence ID" value="GMA24744.1"/>
    <property type="molecule type" value="Genomic_DNA"/>
</dbReference>
<comment type="caution">
    <text evidence="3">The sequence shown here is derived from an EMBL/GenBank/DDBJ whole genome shotgun (WGS) entry which is preliminary data.</text>
</comment>
<evidence type="ECO:0000256" key="1">
    <source>
        <dbReference type="SAM" id="MobiDB-lite"/>
    </source>
</evidence>
<keyword evidence="2" id="KW-1133">Transmembrane helix</keyword>
<proteinExistence type="predicted"/>
<feature type="region of interest" description="Disordered" evidence="1">
    <location>
        <begin position="1"/>
        <end position="22"/>
    </location>
</feature>
<name>A0ABQ6I1W8_9MICO</name>
<keyword evidence="2" id="KW-0472">Membrane</keyword>
<dbReference type="Proteomes" id="UP001157091">
    <property type="component" value="Unassembled WGS sequence"/>
</dbReference>
<evidence type="ECO:0000313" key="4">
    <source>
        <dbReference type="Proteomes" id="UP001157091"/>
    </source>
</evidence>
<keyword evidence="2" id="KW-0812">Transmembrane</keyword>
<gene>
    <name evidence="3" type="ORF">GCM10025864_25030</name>
</gene>